<proteinExistence type="predicted"/>
<organism evidence="2 3">
    <name type="scientific">Macrostomum lignano</name>
    <dbReference type="NCBI Taxonomy" id="282301"/>
    <lineage>
        <taxon>Eukaryota</taxon>
        <taxon>Metazoa</taxon>
        <taxon>Spiralia</taxon>
        <taxon>Lophotrochozoa</taxon>
        <taxon>Platyhelminthes</taxon>
        <taxon>Rhabditophora</taxon>
        <taxon>Macrostomorpha</taxon>
        <taxon>Macrostomida</taxon>
        <taxon>Macrostomidae</taxon>
        <taxon>Macrostomum</taxon>
    </lineage>
</organism>
<dbReference type="Proteomes" id="UP000215902">
    <property type="component" value="Unassembled WGS sequence"/>
</dbReference>
<dbReference type="AlphaFoldDB" id="A0A267FY17"/>
<feature type="region of interest" description="Disordered" evidence="1">
    <location>
        <begin position="496"/>
        <end position="516"/>
    </location>
</feature>
<dbReference type="EMBL" id="NIVC01000707">
    <property type="protein sequence ID" value="PAA78104.1"/>
    <property type="molecule type" value="Genomic_DNA"/>
</dbReference>
<protein>
    <submittedName>
        <fullName evidence="2">Uncharacterized protein</fullName>
    </submittedName>
</protein>
<reference evidence="2 3" key="1">
    <citation type="submission" date="2017-06" db="EMBL/GenBank/DDBJ databases">
        <title>A platform for efficient transgenesis in Macrostomum lignano, a flatworm model organism for stem cell research.</title>
        <authorList>
            <person name="Berezikov E."/>
        </authorList>
    </citation>
    <scope>NUCLEOTIDE SEQUENCE [LARGE SCALE GENOMIC DNA]</scope>
    <source>
        <strain evidence="2">DV1</strain>
        <tissue evidence="2">Whole organism</tissue>
    </source>
</reference>
<sequence length="516" mass="53860">MSEQPVSEQEQQQSSDGQAEQQPEVQPAAAAEAANGSALSSDNANGAEAEQSAPVEQVESNNCKHCDLPKDPKGLHSHLSNLLIQSVAGSLLEFDAIKKHWQNFGANLPGFIATPYCSHCRLHFQGFLRFAAHCREAIDAAAAAAAGSASTDAAAEAAEPADLAESGAQHERRFNDVVTFVCNFTDASVTEEDQKSLASSFLCPAGQPNYDMFQLKDDFVFTNKEAGAGGTNVEVEPPGHPLFACLVCQQPFRSLRRHLDDALWGCSTPIFRGRHNQIAESRSAHLHAWLGPEAAQRLLSVFGNSYGGGGGGSGAGYGDESNDGAAVAADSAVAIPDSVKTPHCPVCGCHFSQPVSGAAGGGGGGCSRLLLHLQHDIDTPGHRELADQLRDHLLSPNGPLLLPYDESSDDVAGLLIDWIAERFACPHGGYDSNNGIVEQLRASLDRRRVEVAAASADGDAGAGVAAAASMGGGKRPYPGVGGGPGVGRKVARMRGGGGGGYPYHQHGGGRGGWRRY</sequence>
<keyword evidence="3" id="KW-1185">Reference proteome</keyword>
<gene>
    <name evidence="2" type="ORF">BOX15_Mlig011025g1</name>
</gene>
<comment type="caution">
    <text evidence="2">The sequence shown here is derived from an EMBL/GenBank/DDBJ whole genome shotgun (WGS) entry which is preliminary data.</text>
</comment>
<feature type="compositionally biased region" description="Low complexity" evidence="1">
    <location>
        <begin position="1"/>
        <end position="34"/>
    </location>
</feature>
<evidence type="ECO:0000313" key="3">
    <source>
        <dbReference type="Proteomes" id="UP000215902"/>
    </source>
</evidence>
<accession>A0A267FY17</accession>
<evidence type="ECO:0000256" key="1">
    <source>
        <dbReference type="SAM" id="MobiDB-lite"/>
    </source>
</evidence>
<feature type="region of interest" description="Disordered" evidence="1">
    <location>
        <begin position="1"/>
        <end position="65"/>
    </location>
</feature>
<evidence type="ECO:0000313" key="2">
    <source>
        <dbReference type="EMBL" id="PAA78104.1"/>
    </source>
</evidence>
<name>A0A267FY17_9PLAT</name>